<feature type="chain" id="PRO_5037584142" evidence="2">
    <location>
        <begin position="28"/>
        <end position="403"/>
    </location>
</feature>
<sequence>MSMVGKHGYLYGTAMIVALAAAVPAAAQTNEELKSEIQFLKERLQKLEEKQNKLEQKSAAQDQQVIESGNDKVKLSISGQVNRGVLFADNGDDSEVFHVDNDNSSTRLRFIGEGELDSDITVGTQIEVQFESNSTAAISFDQDSPAGPNNFTERKLEIFADSKTLGRLWIGQGDTASNGTSEIDLSGTAVVAYSGIGDLAGGLEFSDGSGALGPSISDVFSNFDGLSRDDRARYDTPGLYGFKGSVSAIDGGAWDAGITYGGDFNGVKVAAAAAYANASSRAGFDQYNGSVSVLTPIGISVTAAAGMREDDGSGDDPVFYYGKLAYTFSAIDFGDTTFGIDFAQTDDLDVAGDEFRSYAIFAVQNIDDIGTELYIGARNHELDREGASFDDLFAVLAGARVKF</sequence>
<protein>
    <submittedName>
        <fullName evidence="3">Porin</fullName>
    </submittedName>
</protein>
<dbReference type="SUPFAM" id="SSF56935">
    <property type="entry name" value="Porins"/>
    <property type="match status" value="1"/>
</dbReference>
<feature type="signal peptide" evidence="2">
    <location>
        <begin position="1"/>
        <end position="27"/>
    </location>
</feature>
<evidence type="ECO:0000313" key="4">
    <source>
        <dbReference type="Proteomes" id="UP000761264"/>
    </source>
</evidence>
<comment type="caution">
    <text evidence="3">The sequence shown here is derived from an EMBL/GenBank/DDBJ whole genome shotgun (WGS) entry which is preliminary data.</text>
</comment>
<evidence type="ECO:0000256" key="2">
    <source>
        <dbReference type="SAM" id="SignalP"/>
    </source>
</evidence>
<reference evidence="3" key="1">
    <citation type="submission" date="2020-03" db="EMBL/GenBank/DDBJ databases">
        <title>Genome of Pelagibius litoralis DSM 21314T.</title>
        <authorList>
            <person name="Wang G."/>
        </authorList>
    </citation>
    <scope>NUCLEOTIDE SEQUENCE</scope>
    <source>
        <strain evidence="3">DSM 21314</strain>
    </source>
</reference>
<keyword evidence="2" id="KW-0732">Signal</keyword>
<dbReference type="EMBL" id="JAAQPH010000001">
    <property type="protein sequence ID" value="NIA67031.1"/>
    <property type="molecule type" value="Genomic_DNA"/>
</dbReference>
<keyword evidence="4" id="KW-1185">Reference proteome</keyword>
<organism evidence="3 4">
    <name type="scientific">Pelagibius litoralis</name>
    <dbReference type="NCBI Taxonomy" id="374515"/>
    <lineage>
        <taxon>Bacteria</taxon>
        <taxon>Pseudomonadati</taxon>
        <taxon>Pseudomonadota</taxon>
        <taxon>Alphaproteobacteria</taxon>
        <taxon>Rhodospirillales</taxon>
        <taxon>Rhodovibrionaceae</taxon>
        <taxon>Pelagibius</taxon>
    </lineage>
</organism>
<evidence type="ECO:0000313" key="3">
    <source>
        <dbReference type="EMBL" id="NIA67031.1"/>
    </source>
</evidence>
<feature type="coiled-coil region" evidence="1">
    <location>
        <begin position="23"/>
        <end position="64"/>
    </location>
</feature>
<name>A0A967C4E3_9PROT</name>
<keyword evidence="1" id="KW-0175">Coiled coil</keyword>
<dbReference type="AlphaFoldDB" id="A0A967C4E3"/>
<proteinExistence type="predicted"/>
<dbReference type="Gene3D" id="2.40.160.10">
    <property type="entry name" value="Porin"/>
    <property type="match status" value="1"/>
</dbReference>
<gene>
    <name evidence="3" type="ORF">HBA54_00320</name>
</gene>
<dbReference type="RefSeq" id="WP_167220326.1">
    <property type="nucleotide sequence ID" value="NZ_JAAQPH010000001.1"/>
</dbReference>
<dbReference type="InterPro" id="IPR023614">
    <property type="entry name" value="Porin_dom_sf"/>
</dbReference>
<accession>A0A967C4E3</accession>
<evidence type="ECO:0000256" key="1">
    <source>
        <dbReference type="SAM" id="Coils"/>
    </source>
</evidence>
<dbReference type="Proteomes" id="UP000761264">
    <property type="component" value="Unassembled WGS sequence"/>
</dbReference>